<dbReference type="Pfam" id="PF01510">
    <property type="entry name" value="Amidase_2"/>
    <property type="match status" value="1"/>
</dbReference>
<reference evidence="2 3" key="1">
    <citation type="submission" date="2022-03" db="EMBL/GenBank/DDBJ databases">
        <title>Mucilaginibacter sp. isolated from the gut of Protaetia brevitarsis seulensis larvae.</title>
        <authorList>
            <person name="Won M."/>
            <person name="Kim S.-J."/>
            <person name="Kwon S.-W."/>
        </authorList>
    </citation>
    <scope>NUCLEOTIDE SEQUENCE [LARGE SCALE GENOMIC DNA]</scope>
    <source>
        <strain evidence="2 3">CFWR-12</strain>
    </source>
</reference>
<keyword evidence="3" id="KW-1185">Reference proteome</keyword>
<evidence type="ECO:0000313" key="3">
    <source>
        <dbReference type="Proteomes" id="UP000832097"/>
    </source>
</evidence>
<feature type="domain" description="N-acetylmuramoyl-L-alanine amidase" evidence="1">
    <location>
        <begin position="5"/>
        <end position="127"/>
    </location>
</feature>
<organism evidence="2 3">
    <name type="scientific">Agromyces larvae</name>
    <dbReference type="NCBI Taxonomy" id="2929802"/>
    <lineage>
        <taxon>Bacteria</taxon>
        <taxon>Bacillati</taxon>
        <taxon>Actinomycetota</taxon>
        <taxon>Actinomycetes</taxon>
        <taxon>Micrococcales</taxon>
        <taxon>Microbacteriaceae</taxon>
        <taxon>Agromyces</taxon>
    </lineage>
</organism>
<dbReference type="EMBL" id="CP094528">
    <property type="protein sequence ID" value="UOE45464.1"/>
    <property type="molecule type" value="Genomic_DNA"/>
</dbReference>
<dbReference type="Proteomes" id="UP000832097">
    <property type="component" value="Chromosome"/>
</dbReference>
<protein>
    <submittedName>
        <fullName evidence="2">N-acetylmuramoyl-L-alanine amidase</fullName>
    </submittedName>
</protein>
<dbReference type="InterPro" id="IPR036505">
    <property type="entry name" value="Amidase/PGRP_sf"/>
</dbReference>
<proteinExistence type="predicted"/>
<dbReference type="SUPFAM" id="SSF55846">
    <property type="entry name" value="N-acetylmuramoyl-L-alanine amidase-like"/>
    <property type="match status" value="1"/>
</dbReference>
<dbReference type="InterPro" id="IPR002502">
    <property type="entry name" value="Amidase_domain"/>
</dbReference>
<dbReference type="RefSeq" id="WP_243558060.1">
    <property type="nucleotide sequence ID" value="NZ_CP094528.1"/>
</dbReference>
<evidence type="ECO:0000313" key="2">
    <source>
        <dbReference type="EMBL" id="UOE45464.1"/>
    </source>
</evidence>
<dbReference type="Gene3D" id="3.40.80.10">
    <property type="entry name" value="Peptidoglycan recognition protein-like"/>
    <property type="match status" value="1"/>
</dbReference>
<name>A0ABY4C392_9MICO</name>
<evidence type="ECO:0000259" key="1">
    <source>
        <dbReference type="Pfam" id="PF01510"/>
    </source>
</evidence>
<sequence>MVEFIIHHNAARGGAGVLEMMRTGSKQVSANYQVFEDGRAFGVVPREERSWSVSNAAWDGSAITFEIANNSGAPGWTISDASYDTVARIIAEDAAWAGIPINRSTVRGHREGCAFGHGGSYSTACPGGIDLDRLVRLAQQYQSSPAGGGTTPIQEDDMTPEQAKQLNAIYDALFKKDVVPGSTTGGRGMPGGLLRMAQIQYDATFQEEGKEAATRDGIFESLRKIRAKLGI</sequence>
<gene>
    <name evidence="2" type="ORF">MTO99_06825</name>
</gene>
<accession>A0ABY4C392</accession>
<dbReference type="CDD" id="cd06583">
    <property type="entry name" value="PGRP"/>
    <property type="match status" value="1"/>
</dbReference>